<organism evidence="1">
    <name type="scientific">marine sediment metagenome</name>
    <dbReference type="NCBI Taxonomy" id="412755"/>
    <lineage>
        <taxon>unclassified sequences</taxon>
        <taxon>metagenomes</taxon>
        <taxon>ecological metagenomes</taxon>
    </lineage>
</organism>
<accession>A0A0F9TXA7</accession>
<reference evidence="1" key="1">
    <citation type="journal article" date="2015" name="Nature">
        <title>Complex archaea that bridge the gap between prokaryotes and eukaryotes.</title>
        <authorList>
            <person name="Spang A."/>
            <person name="Saw J.H."/>
            <person name="Jorgensen S.L."/>
            <person name="Zaremba-Niedzwiedzka K."/>
            <person name="Martijn J."/>
            <person name="Lind A.E."/>
            <person name="van Eijk R."/>
            <person name="Schleper C."/>
            <person name="Guy L."/>
            <person name="Ettema T.J."/>
        </authorList>
    </citation>
    <scope>NUCLEOTIDE SEQUENCE</scope>
</reference>
<dbReference type="AlphaFoldDB" id="A0A0F9TXA7"/>
<name>A0A0F9TXA7_9ZZZZ</name>
<proteinExistence type="predicted"/>
<sequence length="180" mass="20142">MIKLPDKEISERLLINELKQLAIPGFTGIARLSREIDDEGRAVLGSNGKPIIVPRYILIKYGPLTPEQGTLVRQTVEDHVSDYAMEKTELLRRFQEEAGRRSAVHVPEWNNFNALKTGAGTFRSPEVRRGATPSQITAQDIYQYAIDAESKIATLATRQRIEAVNPEANDPFNDGEVWPG</sequence>
<protein>
    <submittedName>
        <fullName evidence="1">Uncharacterized protein</fullName>
    </submittedName>
</protein>
<comment type="caution">
    <text evidence="1">The sequence shown here is derived from an EMBL/GenBank/DDBJ whole genome shotgun (WGS) entry which is preliminary data.</text>
</comment>
<gene>
    <name evidence="1" type="ORF">LCGC14_0337910</name>
</gene>
<evidence type="ECO:0000313" key="1">
    <source>
        <dbReference type="EMBL" id="KKN79587.1"/>
    </source>
</evidence>
<dbReference type="EMBL" id="LAZR01000244">
    <property type="protein sequence ID" value="KKN79587.1"/>
    <property type="molecule type" value="Genomic_DNA"/>
</dbReference>